<keyword evidence="3" id="KW-1185">Reference proteome</keyword>
<accession>A0A4R3KJR8</accession>
<keyword evidence="1" id="KW-0812">Transmembrane</keyword>
<reference evidence="2 3" key="1">
    <citation type="submission" date="2019-03" db="EMBL/GenBank/DDBJ databases">
        <title>Genomic Encyclopedia of Type Strains, Phase IV (KMG-IV): sequencing the most valuable type-strain genomes for metagenomic binning, comparative biology and taxonomic classification.</title>
        <authorList>
            <person name="Goeker M."/>
        </authorList>
    </citation>
    <scope>NUCLEOTIDE SEQUENCE [LARGE SCALE GENOMIC DNA]</scope>
    <source>
        <strain evidence="2 3">DSM 23802</strain>
    </source>
</reference>
<dbReference type="EMBL" id="SMAB01000002">
    <property type="protein sequence ID" value="TCS84021.1"/>
    <property type="molecule type" value="Genomic_DNA"/>
</dbReference>
<organism evidence="2 3">
    <name type="scientific">Tepidibacillus fermentans</name>
    <dbReference type="NCBI Taxonomy" id="1281767"/>
    <lineage>
        <taxon>Bacteria</taxon>
        <taxon>Bacillati</taxon>
        <taxon>Bacillota</taxon>
        <taxon>Bacilli</taxon>
        <taxon>Bacillales</taxon>
        <taxon>Bacillaceae</taxon>
        <taxon>Tepidibacillus</taxon>
    </lineage>
</organism>
<dbReference type="InterPro" id="IPR020390">
    <property type="entry name" value="Uncharacterised_YqhV"/>
</dbReference>
<dbReference type="Pfam" id="PF10942">
    <property type="entry name" value="DUF2619"/>
    <property type="match status" value="1"/>
</dbReference>
<protein>
    <submittedName>
        <fullName evidence="2">Uncharacterized protein DUF2619</fullName>
    </submittedName>
</protein>
<keyword evidence="1" id="KW-0472">Membrane</keyword>
<feature type="transmembrane region" description="Helical" evidence="1">
    <location>
        <begin position="44"/>
        <end position="64"/>
    </location>
</feature>
<evidence type="ECO:0000313" key="2">
    <source>
        <dbReference type="EMBL" id="TCS84021.1"/>
    </source>
</evidence>
<keyword evidence="1" id="KW-1133">Transmembrane helix</keyword>
<dbReference type="OrthoDB" id="1726013at2"/>
<evidence type="ECO:0000256" key="1">
    <source>
        <dbReference type="SAM" id="Phobius"/>
    </source>
</evidence>
<name>A0A4R3KJR8_9BACI</name>
<evidence type="ECO:0000313" key="3">
    <source>
        <dbReference type="Proteomes" id="UP000295788"/>
    </source>
</evidence>
<feature type="transmembrane region" description="Helical" evidence="1">
    <location>
        <begin position="12"/>
        <end position="32"/>
    </location>
</feature>
<gene>
    <name evidence="2" type="ORF">EDD72_10261</name>
</gene>
<dbReference type="AlphaFoldDB" id="A0A4R3KJR8"/>
<proteinExistence type="predicted"/>
<comment type="caution">
    <text evidence="2">The sequence shown here is derived from an EMBL/GenBank/DDBJ whole genome shotgun (WGS) entry which is preliminary data.</text>
</comment>
<feature type="transmembrane region" description="Helical" evidence="1">
    <location>
        <begin position="70"/>
        <end position="87"/>
    </location>
</feature>
<dbReference type="RefSeq" id="WP_132766885.1">
    <property type="nucleotide sequence ID" value="NZ_SMAB01000002.1"/>
</dbReference>
<sequence length="89" mass="9814">MKDFDKFVLGMALLRFFSGSMEILAGFMMLKFNEISKALIVNSLLALLGPTILLFTTTIGLIGMADKLSYGKLLIIFTGVGFILYAVRK</sequence>
<dbReference type="Proteomes" id="UP000295788">
    <property type="component" value="Unassembled WGS sequence"/>
</dbReference>